<dbReference type="SMART" id="SM00387">
    <property type="entry name" value="HATPase_c"/>
    <property type="match status" value="1"/>
</dbReference>
<dbReference type="PANTHER" id="PTHR43047:SF46">
    <property type="entry name" value="HISTIDINE KINASE_RESPONSE REGULATOR, PUTATIVE (AFU_ORTHOLOGUE AFUA_3G12550)-RELATED"/>
    <property type="match status" value="1"/>
</dbReference>
<organism evidence="18 19">
    <name type="scientific">Paraphoma chrysanthemicola</name>
    <dbReference type="NCBI Taxonomy" id="798071"/>
    <lineage>
        <taxon>Eukaryota</taxon>
        <taxon>Fungi</taxon>
        <taxon>Dikarya</taxon>
        <taxon>Ascomycota</taxon>
        <taxon>Pezizomycotina</taxon>
        <taxon>Dothideomycetes</taxon>
        <taxon>Pleosporomycetidae</taxon>
        <taxon>Pleosporales</taxon>
        <taxon>Pleosporineae</taxon>
        <taxon>Phaeosphaeriaceae</taxon>
        <taxon>Paraphoma</taxon>
    </lineage>
</organism>
<dbReference type="PROSITE" id="PS50011">
    <property type="entry name" value="PROTEIN_KINASE_DOM"/>
    <property type="match status" value="1"/>
</dbReference>
<dbReference type="InterPro" id="IPR004358">
    <property type="entry name" value="Sig_transdc_His_kin-like_C"/>
</dbReference>
<evidence type="ECO:0000256" key="3">
    <source>
        <dbReference type="ARBA" id="ARBA00012438"/>
    </source>
</evidence>
<dbReference type="CDD" id="cd17546">
    <property type="entry name" value="REC_hyHK_CKI1_RcsC-like"/>
    <property type="match status" value="1"/>
</dbReference>
<feature type="compositionally biased region" description="Basic and acidic residues" evidence="14">
    <location>
        <begin position="2361"/>
        <end position="2370"/>
    </location>
</feature>
<dbReference type="CDD" id="cd00082">
    <property type="entry name" value="HisKA"/>
    <property type="match status" value="1"/>
</dbReference>
<dbReference type="Pfam" id="PF13191">
    <property type="entry name" value="AAA_16"/>
    <property type="match status" value="1"/>
</dbReference>
<dbReference type="PROSITE" id="PS50109">
    <property type="entry name" value="HIS_KIN"/>
    <property type="match status" value="1"/>
</dbReference>
<dbReference type="PRINTS" id="PR00344">
    <property type="entry name" value="BCTRLSENSOR"/>
</dbReference>
<feature type="domain" description="Response regulatory" evidence="17">
    <location>
        <begin position="2164"/>
        <end position="2287"/>
    </location>
</feature>
<sequence length="2370" mass="264947">MAPTDAETGRAARFSHIFARLLELQNYVWDTEIEPFHSSYDNWHFFGYQKGPRERPPSRSAATSPTSSHSPDSSRPSLARNHKSSGSDASAATTQTRTTSTATDISREGRPVVCRVSAQTLRLEREFQLSKIVVKKSDPTGRHFVRPIEFVRLAAKPGEDPLVASIFEAPGPNFLKDLVSFGPNWYRFTNNEESWRSSTLQPTAGVPLRTFLDFAVGATECLEILHHGHETVHGELRGDAFHFASDGIVKMINFGSGARSFENGLTSAGWNTLSREVGIELKLAFIAPEQTGRLPAEPDSRTDIYSLGILFYTMLCGATPFDGSTALDVMQSVISKRIPPVTSKRMDIPDALSDVIQRMTQRNIEDRYHSTSGLKYDLNRIRELLSEGDVEGLKAFQVGSKDISCFFNLPLKQIGREKERQTIIDLIERVSKQRRGGGKVLNSLSSNSSYSDQRLEFQLDDLMSDSTSSRGSESRLNSMSTTGPVFMAAAANVHQRSQDSVATETSIPEDGPEIRPSLQSSTQRASNHSLEGSLSHSRSHQSTATEGSLLRTMSNTRRFNRRKARCEVVAIGGATGLGKSRLIQSVQSTARSSGYFATAKFDPDRKAPFDPILKLMSSLFRQIFSESDVTTDFHNSLRSFLKNTGVWTVLRTYLDLPGWLLDTGNARKPQPREVEMSRNMDHRRASSPAIHCGSSGHTAEAWLRSGGASKSSKFMNVFIDVLRLLAMQKLCIWNLEDVQNADPESAELIQHIVSAKIPLILMFTYVDEETLPRELRPLLLHATRVQLLPFTEAQTADYVAETLHRDHQYILPLVAVIQEKSRGNLFYIREILDTCNRKKCVYYSWRDNNWLFDLDKVFEVFESPEYGSSVTNDFITKRLLELPYPSRKLVAWASLLGGSFSFDLIKNLMDPRCAPADADRIPLLAEKETAMDALNGALSAYVLMPAEQDARFRFSHDRYLTAAANSLERDWNTQMMHYLISKLVTTGTEYHDDLTMGSKALYMRARHICLAAELIKARESHRATFRDVLYQAGETAIESGARSTGIYYFAHCLMLLQDNPWDSELPDVSYQETLQLFVRSAECYWHQGMLDEALSLIRTTFRNARDPCDMASSFILQSRVFAVRGDSFGAFQALKDCLSLLGTPIPPTTWEECDSEFQKLYARLQTTDKDKMLARQPEPDDRLLQTVGPIFIELLSAAFWSNSLLFYQGTLKLVNLHLDRGTIPQVALAYVHLGSVAGGRFQMMNFAVDMGALAKRLVQMFPDDHYTVGRAQTLQPLFLGHFEAPIGDLIPSLVGALDATLTAGDRILTLLNLGVQAHFRVMASYDVAELEGWIEETPVDMKNWHRDLRGGVLLMGSRQYSRALQGKTRTHDASEIFTDHEHDSIAYVEYIEKTASNPKRPKSFYLALKLPVLALYGYVQEAIALGEMLLPMLSGLWCERLNYSVRYYLSLCYMATIRDQPNDARKEEMITFVQNTIKLLESCCTITDVNYRGWICLLLAVLADVQRDPPSALQNYEAAMDHSECNQFVLDEAFSHELYAEWLVRKKAYRAARHSLKDCISTYRRISAFGKANHVAMKYEWLLRGHSTVPTMDVGVQTTIIDTGNTTFRLEQNDDQEQYLATESAVDRTQNWIVPETGRRQESSQDLHNGFSAVGLDMLDLSSILESSQVLSSELKVDKLMAKMASIILESTGGTLCGIVIEDSQIEWSVACVATNEPDNDSGFPAGVHSYPTGQSLETVDDVVAQQITRYVLRFRETVFVQNLLEDDRFSNVSESYLLRNPEGKAVICIPIVHSDHLLGSIYVEGPPNSFTERNTQVLRLLVNQISISLANALLFKEIERVSASNEAMLEMQKRALAQARAAEIKAKEAEAIAIRNMKLKEEAAKAKSLFLANVSHELRTPLNGVIGMSELLKASILNSEQAGYADSIRVCADTLLSIINDLLDYSKLEAGKMNVMEMPLSLNETITEVVRALAYTNAERGLKTVEQLELDPEMLVMGDPVRLHQILMNLLSNSYKFTPRGSVTVRAVVNDEAEDWVDVTCSVIDTGIGIPDEQKKKLFLPFSQIESSSSRSYGGTGLGLSICKALIENVMHGKVWLDSTPGVGTTVSFSLRFQKVAKAQARDRQYTREPDPMAKFSSQENNGHEPQSGTCIDLSTIPRNELRICIAEDNLINQRIAISFVQKLGFKCDAYLDGFKTIDALERASDNGRPFHLVLMDVQMPHCDGYEATKLIRKHSNPEIRNILIIAMTASAIQGDREKCLDSGMNNYLAKPVRAQTLKALLESYLNKEGDGKEIPNLQDEAKKLVKQALNDAGTGGEEKNGVVKKQGSALVKEELGEKKMRSRPSSVRSVTQRWLGPNGKEDTPPPTS</sequence>
<feature type="compositionally biased region" description="Polar residues" evidence="14">
    <location>
        <begin position="2345"/>
        <end position="2354"/>
    </location>
</feature>
<feature type="compositionally biased region" description="Polar residues" evidence="14">
    <location>
        <begin position="494"/>
        <end position="506"/>
    </location>
</feature>
<evidence type="ECO:0000259" key="17">
    <source>
        <dbReference type="PROSITE" id="PS50110"/>
    </source>
</evidence>
<dbReference type="GO" id="GO:0009927">
    <property type="term" value="F:histidine phosphotransfer kinase activity"/>
    <property type="evidence" value="ECO:0007669"/>
    <property type="project" value="TreeGrafter"/>
</dbReference>
<feature type="compositionally biased region" description="Polar residues" evidence="14">
    <location>
        <begin position="517"/>
        <end position="551"/>
    </location>
</feature>
<evidence type="ECO:0000256" key="1">
    <source>
        <dbReference type="ARBA" id="ARBA00000085"/>
    </source>
</evidence>
<keyword evidence="12" id="KW-0472">Membrane</keyword>
<dbReference type="InterPro" id="IPR003594">
    <property type="entry name" value="HATPase_dom"/>
</dbReference>
<dbReference type="FunFam" id="1.10.287.130:FF:000003">
    <property type="entry name" value="Histidine kinase"/>
    <property type="match status" value="1"/>
</dbReference>
<accession>A0A8K0RA32</accession>
<keyword evidence="9" id="KW-0418">Kinase</keyword>
<dbReference type="SMART" id="SM00220">
    <property type="entry name" value="S_TKc"/>
    <property type="match status" value="1"/>
</dbReference>
<dbReference type="InterPro" id="IPR036890">
    <property type="entry name" value="HATPase_C_sf"/>
</dbReference>
<dbReference type="SMART" id="SM00448">
    <property type="entry name" value="REC"/>
    <property type="match status" value="1"/>
</dbReference>
<evidence type="ECO:0000256" key="9">
    <source>
        <dbReference type="ARBA" id="ARBA00022777"/>
    </source>
</evidence>
<feature type="region of interest" description="Disordered" evidence="14">
    <location>
        <begin position="492"/>
        <end position="551"/>
    </location>
</feature>
<dbReference type="InterPro" id="IPR001789">
    <property type="entry name" value="Sig_transdc_resp-reg_receiver"/>
</dbReference>
<keyword evidence="7" id="KW-0812">Transmembrane</keyword>
<dbReference type="EC" id="2.7.13.3" evidence="3"/>
<feature type="domain" description="Histidine kinase" evidence="16">
    <location>
        <begin position="1894"/>
        <end position="2116"/>
    </location>
</feature>
<feature type="compositionally biased region" description="Polar residues" evidence="14">
    <location>
        <begin position="2137"/>
        <end position="2150"/>
    </location>
</feature>
<dbReference type="SUPFAM" id="SSF55781">
    <property type="entry name" value="GAF domain-like"/>
    <property type="match status" value="1"/>
</dbReference>
<dbReference type="SUPFAM" id="SSF52172">
    <property type="entry name" value="CheY-like"/>
    <property type="match status" value="1"/>
</dbReference>
<keyword evidence="11" id="KW-1133">Transmembrane helix</keyword>
<dbReference type="Pfam" id="PF00512">
    <property type="entry name" value="HisKA"/>
    <property type="match status" value="1"/>
</dbReference>
<evidence type="ECO:0000256" key="10">
    <source>
        <dbReference type="ARBA" id="ARBA00022840"/>
    </source>
</evidence>
<evidence type="ECO:0000256" key="2">
    <source>
        <dbReference type="ARBA" id="ARBA00004651"/>
    </source>
</evidence>
<feature type="modified residue" description="4-aspartylphosphate" evidence="13">
    <location>
        <position position="2218"/>
    </location>
</feature>
<dbReference type="FunFam" id="1.10.510.10:FF:000579">
    <property type="entry name" value="Sensor histidine kinase/response regulator, putative"/>
    <property type="match status" value="1"/>
</dbReference>
<dbReference type="Pfam" id="PF01590">
    <property type="entry name" value="GAF"/>
    <property type="match status" value="1"/>
</dbReference>
<evidence type="ECO:0000256" key="8">
    <source>
        <dbReference type="ARBA" id="ARBA00022741"/>
    </source>
</evidence>
<gene>
    <name evidence="18" type="ORF">FB567DRAFT_518205</name>
</gene>
<dbReference type="GO" id="GO:0005886">
    <property type="term" value="C:plasma membrane"/>
    <property type="evidence" value="ECO:0007669"/>
    <property type="project" value="UniProtKB-SubCell"/>
</dbReference>
<evidence type="ECO:0000256" key="14">
    <source>
        <dbReference type="SAM" id="MobiDB-lite"/>
    </source>
</evidence>
<keyword evidence="5 13" id="KW-0597">Phosphoprotein</keyword>
<evidence type="ECO:0000313" key="19">
    <source>
        <dbReference type="Proteomes" id="UP000813461"/>
    </source>
</evidence>
<protein>
    <recommendedName>
        <fullName evidence="3">histidine kinase</fullName>
        <ecNumber evidence="3">2.7.13.3</ecNumber>
    </recommendedName>
</protein>
<dbReference type="InterPro" id="IPR011009">
    <property type="entry name" value="Kinase-like_dom_sf"/>
</dbReference>
<dbReference type="SUPFAM" id="SSF55874">
    <property type="entry name" value="ATPase domain of HSP90 chaperone/DNA topoisomerase II/histidine kinase"/>
    <property type="match status" value="1"/>
</dbReference>
<keyword evidence="10" id="KW-0067">ATP-binding</keyword>
<keyword evidence="19" id="KW-1185">Reference proteome</keyword>
<comment type="subcellular location">
    <subcellularLocation>
        <location evidence="2">Cell membrane</location>
        <topology evidence="2">Multi-pass membrane protein</topology>
    </subcellularLocation>
</comment>
<feature type="region of interest" description="Disordered" evidence="14">
    <location>
        <begin position="51"/>
        <end position="107"/>
    </location>
</feature>
<dbReference type="PANTHER" id="PTHR43047">
    <property type="entry name" value="TWO-COMPONENT HISTIDINE PROTEIN KINASE"/>
    <property type="match status" value="1"/>
</dbReference>
<dbReference type="InterPro" id="IPR000719">
    <property type="entry name" value="Prot_kinase_dom"/>
</dbReference>
<feature type="region of interest" description="Disordered" evidence="14">
    <location>
        <begin position="2122"/>
        <end position="2150"/>
    </location>
</feature>
<evidence type="ECO:0000256" key="12">
    <source>
        <dbReference type="ARBA" id="ARBA00023136"/>
    </source>
</evidence>
<evidence type="ECO:0000256" key="13">
    <source>
        <dbReference type="PROSITE-ProRule" id="PRU00169"/>
    </source>
</evidence>
<dbReference type="InterPro" id="IPR011006">
    <property type="entry name" value="CheY-like_superfamily"/>
</dbReference>
<evidence type="ECO:0000259" key="15">
    <source>
        <dbReference type="PROSITE" id="PS50011"/>
    </source>
</evidence>
<feature type="compositionally biased region" description="Low complexity" evidence="14">
    <location>
        <begin position="58"/>
        <end position="77"/>
    </location>
</feature>
<dbReference type="InterPro" id="IPR003018">
    <property type="entry name" value="GAF"/>
</dbReference>
<reference evidence="18" key="1">
    <citation type="journal article" date="2021" name="Nat. Commun.">
        <title>Genetic determinants of endophytism in the Arabidopsis root mycobiome.</title>
        <authorList>
            <person name="Mesny F."/>
            <person name="Miyauchi S."/>
            <person name="Thiergart T."/>
            <person name="Pickel B."/>
            <person name="Atanasova L."/>
            <person name="Karlsson M."/>
            <person name="Huettel B."/>
            <person name="Barry K.W."/>
            <person name="Haridas S."/>
            <person name="Chen C."/>
            <person name="Bauer D."/>
            <person name="Andreopoulos W."/>
            <person name="Pangilinan J."/>
            <person name="LaButti K."/>
            <person name="Riley R."/>
            <person name="Lipzen A."/>
            <person name="Clum A."/>
            <person name="Drula E."/>
            <person name="Henrissat B."/>
            <person name="Kohler A."/>
            <person name="Grigoriev I.V."/>
            <person name="Martin F.M."/>
            <person name="Hacquard S."/>
        </authorList>
    </citation>
    <scope>NUCLEOTIDE SEQUENCE</scope>
    <source>
        <strain evidence="18">MPI-SDFR-AT-0120</strain>
    </source>
</reference>
<evidence type="ECO:0000256" key="4">
    <source>
        <dbReference type="ARBA" id="ARBA00022475"/>
    </source>
</evidence>
<dbReference type="Gene3D" id="1.10.510.10">
    <property type="entry name" value="Transferase(Phosphotransferase) domain 1"/>
    <property type="match status" value="1"/>
</dbReference>
<evidence type="ECO:0000256" key="6">
    <source>
        <dbReference type="ARBA" id="ARBA00022679"/>
    </source>
</evidence>
<dbReference type="FunFam" id="3.40.50.2300:FF:000285">
    <property type="entry name" value="Putative sensor histidine kinase/response regulator"/>
    <property type="match status" value="1"/>
</dbReference>
<dbReference type="Gene3D" id="1.10.287.130">
    <property type="match status" value="1"/>
</dbReference>
<dbReference type="SUPFAM" id="SSF56112">
    <property type="entry name" value="Protein kinase-like (PK-like)"/>
    <property type="match status" value="1"/>
</dbReference>
<dbReference type="Pfam" id="PF02518">
    <property type="entry name" value="HATPase_c"/>
    <property type="match status" value="1"/>
</dbReference>
<dbReference type="InterPro" id="IPR029016">
    <property type="entry name" value="GAF-like_dom_sf"/>
</dbReference>
<dbReference type="Pfam" id="PF00072">
    <property type="entry name" value="Response_reg"/>
    <property type="match status" value="1"/>
</dbReference>
<dbReference type="GO" id="GO:0000155">
    <property type="term" value="F:phosphorelay sensor kinase activity"/>
    <property type="evidence" value="ECO:0007669"/>
    <property type="project" value="InterPro"/>
</dbReference>
<dbReference type="PROSITE" id="PS50110">
    <property type="entry name" value="RESPONSE_REGULATORY"/>
    <property type="match status" value="1"/>
</dbReference>
<dbReference type="CDD" id="cd16922">
    <property type="entry name" value="HATPase_EvgS-ArcB-TorS-like"/>
    <property type="match status" value="1"/>
</dbReference>
<dbReference type="GO" id="GO:0005524">
    <property type="term" value="F:ATP binding"/>
    <property type="evidence" value="ECO:0007669"/>
    <property type="project" value="UniProtKB-KW"/>
</dbReference>
<dbReference type="FunFam" id="3.30.565.10:FF:000010">
    <property type="entry name" value="Sensor histidine kinase RcsC"/>
    <property type="match status" value="1"/>
</dbReference>
<evidence type="ECO:0000256" key="7">
    <source>
        <dbReference type="ARBA" id="ARBA00022692"/>
    </source>
</evidence>
<proteinExistence type="predicted"/>
<dbReference type="InterPro" id="IPR036097">
    <property type="entry name" value="HisK_dim/P_sf"/>
</dbReference>
<dbReference type="SMART" id="SM00388">
    <property type="entry name" value="HisKA"/>
    <property type="match status" value="1"/>
</dbReference>
<keyword evidence="6" id="KW-0808">Transferase</keyword>
<dbReference type="InterPro" id="IPR003661">
    <property type="entry name" value="HisK_dim/P_dom"/>
</dbReference>
<comment type="catalytic activity">
    <reaction evidence="1">
        <text>ATP + protein L-histidine = ADP + protein N-phospho-L-histidine.</text>
        <dbReference type="EC" id="2.7.13.3"/>
    </reaction>
</comment>
<feature type="region of interest" description="Disordered" evidence="14">
    <location>
        <begin position="2314"/>
        <end position="2370"/>
    </location>
</feature>
<dbReference type="EMBL" id="JAGMVJ010000004">
    <property type="protein sequence ID" value="KAH7091211.1"/>
    <property type="molecule type" value="Genomic_DNA"/>
</dbReference>
<keyword evidence="8" id="KW-0547">Nucleotide-binding</keyword>
<evidence type="ECO:0000259" key="16">
    <source>
        <dbReference type="PROSITE" id="PS50109"/>
    </source>
</evidence>
<dbReference type="Gene3D" id="3.30.450.40">
    <property type="match status" value="1"/>
</dbReference>
<dbReference type="Pfam" id="PF00069">
    <property type="entry name" value="Pkinase"/>
    <property type="match status" value="1"/>
</dbReference>
<dbReference type="Gene3D" id="3.30.565.10">
    <property type="entry name" value="Histidine kinase-like ATPase, C-terminal domain"/>
    <property type="match status" value="1"/>
</dbReference>
<dbReference type="InterPro" id="IPR041664">
    <property type="entry name" value="AAA_16"/>
</dbReference>
<feature type="compositionally biased region" description="Basic and acidic residues" evidence="14">
    <location>
        <begin position="2122"/>
        <end position="2133"/>
    </location>
</feature>
<dbReference type="Gene3D" id="3.40.50.2300">
    <property type="match status" value="1"/>
</dbReference>
<dbReference type="InterPro" id="IPR005467">
    <property type="entry name" value="His_kinase_dom"/>
</dbReference>
<evidence type="ECO:0000256" key="11">
    <source>
        <dbReference type="ARBA" id="ARBA00022989"/>
    </source>
</evidence>
<dbReference type="SMART" id="SM00065">
    <property type="entry name" value="GAF"/>
    <property type="match status" value="1"/>
</dbReference>
<evidence type="ECO:0000313" key="18">
    <source>
        <dbReference type="EMBL" id="KAH7091211.1"/>
    </source>
</evidence>
<keyword evidence="4" id="KW-1003">Cell membrane</keyword>
<evidence type="ECO:0000256" key="5">
    <source>
        <dbReference type="ARBA" id="ARBA00022553"/>
    </source>
</evidence>
<feature type="compositionally biased region" description="Low complexity" evidence="14">
    <location>
        <begin position="87"/>
        <end position="104"/>
    </location>
</feature>
<dbReference type="SUPFAM" id="SSF47384">
    <property type="entry name" value="Homodimeric domain of signal transducing histidine kinase"/>
    <property type="match status" value="1"/>
</dbReference>
<dbReference type="Proteomes" id="UP000813461">
    <property type="component" value="Unassembled WGS sequence"/>
</dbReference>
<dbReference type="OrthoDB" id="60033at2759"/>
<dbReference type="FunFam" id="3.30.450.40:FF:000044">
    <property type="entry name" value="Putative sensor histidine kinase/response regulator"/>
    <property type="match status" value="1"/>
</dbReference>
<feature type="domain" description="Protein kinase" evidence="15">
    <location>
        <begin position="79"/>
        <end position="385"/>
    </location>
</feature>
<name>A0A8K0RA32_9PLEO</name>
<comment type="caution">
    <text evidence="18">The sequence shown here is derived from an EMBL/GenBank/DDBJ whole genome shotgun (WGS) entry which is preliminary data.</text>
</comment>